<feature type="transmembrane region" description="Helical" evidence="2">
    <location>
        <begin position="240"/>
        <end position="266"/>
    </location>
</feature>
<keyword evidence="2" id="KW-0812">Transmembrane</keyword>
<accession>A0A3S4SN51</accession>
<keyword evidence="2" id="KW-0472">Membrane</keyword>
<feature type="transmembrane region" description="Helical" evidence="2">
    <location>
        <begin position="199"/>
        <end position="219"/>
    </location>
</feature>
<evidence type="ECO:0000256" key="1">
    <source>
        <dbReference type="SAM" id="MobiDB-lite"/>
    </source>
</evidence>
<keyword evidence="4" id="KW-1185">Reference proteome</keyword>
<dbReference type="STRING" id="1278298.GCA_000428685_02128"/>
<dbReference type="Proteomes" id="UP000276899">
    <property type="component" value="Chromosome"/>
</dbReference>
<evidence type="ECO:0000256" key="2">
    <source>
        <dbReference type="SAM" id="Phobius"/>
    </source>
</evidence>
<dbReference type="AlphaFoldDB" id="A0A3S4SN51"/>
<sequence>MTQHTPGQYGMQPESNAPIEGTPSGDALSAQHTTSESIGTTPYSPYYGSPYGAMPPAPGAAPAYPPAYGGYHPQALNQPRVGDAWKWSWAHVKARPLMLAAFPFIAFLPVLVFAIPSATLDSILYSMNSPSQDVVWPHVAMAICGILCFFYLLLGAFHFFLKIARGQDARLRDLFVAPNALHGMIAMVVTGVITYVGSVFLIFGLIAQYFFLLTGLIAVDQQCHAFAAIKRSCSLMAKGGNNIVFFLTFIAMVYAGLLTAVGWIILAPMGVLMNAYLYLRLSGQDVAAAGGQR</sequence>
<dbReference type="EMBL" id="LR134363">
    <property type="protein sequence ID" value="VEG73850.1"/>
    <property type="molecule type" value="Genomic_DNA"/>
</dbReference>
<keyword evidence="2" id="KW-1133">Transmembrane helix</keyword>
<feature type="transmembrane region" description="Helical" evidence="2">
    <location>
        <begin position="96"/>
        <end position="115"/>
    </location>
</feature>
<evidence type="ECO:0000313" key="3">
    <source>
        <dbReference type="EMBL" id="VEG73850.1"/>
    </source>
</evidence>
<reference evidence="3 4" key="1">
    <citation type="submission" date="2018-12" db="EMBL/GenBank/DDBJ databases">
        <authorList>
            <consortium name="Pathogen Informatics"/>
        </authorList>
    </citation>
    <scope>NUCLEOTIDE SEQUENCE [LARGE SCALE GENOMIC DNA]</scope>
    <source>
        <strain evidence="3 4">NCTC11923</strain>
    </source>
</reference>
<feature type="compositionally biased region" description="Polar residues" evidence="1">
    <location>
        <begin position="30"/>
        <end position="40"/>
    </location>
</feature>
<gene>
    <name evidence="3" type="ORF">NCTC11923_00464</name>
</gene>
<feature type="region of interest" description="Disordered" evidence="1">
    <location>
        <begin position="1"/>
        <end position="40"/>
    </location>
</feature>
<dbReference type="KEGG" id="asla:NCTC11923_00464"/>
<proteinExistence type="predicted"/>
<feature type="transmembrane region" description="Helical" evidence="2">
    <location>
        <begin position="173"/>
        <end position="193"/>
    </location>
</feature>
<name>A0A3S4SN51_9ACTO</name>
<evidence type="ECO:0000313" key="4">
    <source>
        <dbReference type="Proteomes" id="UP000276899"/>
    </source>
</evidence>
<feature type="transmembrane region" description="Helical" evidence="2">
    <location>
        <begin position="135"/>
        <end position="161"/>
    </location>
</feature>
<protein>
    <submittedName>
        <fullName evidence="3">Predicted integral membrane protein</fullName>
    </submittedName>
</protein>
<dbReference type="RefSeq" id="WP_026427112.1">
    <property type="nucleotide sequence ID" value="NZ_CBCRWE010000066.1"/>
</dbReference>
<organism evidence="3 4">
    <name type="scientific">Actinomyces slackii</name>
    <dbReference type="NCBI Taxonomy" id="52774"/>
    <lineage>
        <taxon>Bacteria</taxon>
        <taxon>Bacillati</taxon>
        <taxon>Actinomycetota</taxon>
        <taxon>Actinomycetes</taxon>
        <taxon>Actinomycetales</taxon>
        <taxon>Actinomycetaceae</taxon>
        <taxon>Actinomyces</taxon>
    </lineage>
</organism>